<dbReference type="PRINTS" id="PR00081">
    <property type="entry name" value="GDHRDH"/>
</dbReference>
<proteinExistence type="inferred from homology"/>
<dbReference type="Pfam" id="PF13561">
    <property type="entry name" value="adh_short_C2"/>
    <property type="match status" value="1"/>
</dbReference>
<dbReference type="GO" id="GO:0016491">
    <property type="term" value="F:oxidoreductase activity"/>
    <property type="evidence" value="ECO:0007669"/>
    <property type="project" value="UniProtKB-KW"/>
</dbReference>
<dbReference type="PANTHER" id="PTHR24321:SF8">
    <property type="entry name" value="ESTRADIOL 17-BETA-DEHYDROGENASE 8-RELATED"/>
    <property type="match status" value="1"/>
</dbReference>
<evidence type="ECO:0000256" key="1">
    <source>
        <dbReference type="ARBA" id="ARBA00006484"/>
    </source>
</evidence>
<dbReference type="Proteomes" id="UP000005856">
    <property type="component" value="Unassembled WGS sequence"/>
</dbReference>
<sequence length="264" mass="27374">MGRFDKRVAIVTGAGSGIGRATAVRLAREGAQVVMMDMSEAGLLDTEGLMPEGAETLRRIGDVADEEHVSALVGETVSTFGRIDVLCNIAGIASTSGGHPDITGNDRGEWEQVLAVNLIGTMLFIKHVAPHMQARKLGSIVNTASVAGLRSGAGGNAYSASKAGVVNLTMTAACDLGNDNVRVNAVCPGLVETGMTQSVFDYARANEKAHKLGSRCELRRYGAPEEIAAAILFLASDDASYITGQSLPVDGGNTASLNLPGMKV</sequence>
<dbReference type="InterPro" id="IPR036291">
    <property type="entry name" value="NAD(P)-bd_dom_sf"/>
</dbReference>
<evidence type="ECO:0000313" key="3">
    <source>
        <dbReference type="EMBL" id="EDM45782.1"/>
    </source>
</evidence>
<dbReference type="RefSeq" id="WP_007155720.1">
    <property type="nucleotide sequence ID" value="NZ_ABCP01000085.1"/>
</dbReference>
<keyword evidence="2" id="KW-0560">Oxidoreductase</keyword>
<accession>A6F636</accession>
<dbReference type="OrthoDB" id="9787298at2"/>
<reference evidence="3 4" key="1">
    <citation type="submission" date="2007-06" db="EMBL/GenBank/DDBJ databases">
        <authorList>
            <person name="Green D."/>
            <person name="Ferriera S."/>
            <person name="Johnson J."/>
            <person name="Kravitz S."/>
            <person name="Beeson K."/>
            <person name="Sutton G."/>
            <person name="Rogers Y.-H."/>
            <person name="Friedman R."/>
            <person name="Frazier M."/>
            <person name="Venter J.C."/>
        </authorList>
    </citation>
    <scope>NUCLEOTIDE SEQUENCE [LARGE SCALE GENOMIC DNA]</scope>
    <source>
        <strain evidence="3 4">DG893</strain>
    </source>
</reference>
<name>A6F636_9GAMM</name>
<keyword evidence="4" id="KW-1185">Reference proteome</keyword>
<dbReference type="NCBIfam" id="NF005559">
    <property type="entry name" value="PRK07231.1"/>
    <property type="match status" value="1"/>
</dbReference>
<protein>
    <submittedName>
        <fullName evidence="3">Short-chain dehydrogenase/reductase SDR</fullName>
    </submittedName>
</protein>
<dbReference type="FunFam" id="3.40.50.720:FF:000084">
    <property type="entry name" value="Short-chain dehydrogenase reductase"/>
    <property type="match status" value="1"/>
</dbReference>
<comment type="similarity">
    <text evidence="1">Belongs to the short-chain dehydrogenases/reductases (SDR) family.</text>
</comment>
<dbReference type="EMBL" id="ABCP01000085">
    <property type="protein sequence ID" value="EDM45782.1"/>
    <property type="molecule type" value="Genomic_DNA"/>
</dbReference>
<evidence type="ECO:0000256" key="2">
    <source>
        <dbReference type="ARBA" id="ARBA00023002"/>
    </source>
</evidence>
<dbReference type="Gene3D" id="3.40.50.720">
    <property type="entry name" value="NAD(P)-binding Rossmann-like Domain"/>
    <property type="match status" value="1"/>
</dbReference>
<dbReference type="STRING" id="443152.MDG893_17157"/>
<dbReference type="PROSITE" id="PS00061">
    <property type="entry name" value="ADH_SHORT"/>
    <property type="match status" value="1"/>
</dbReference>
<dbReference type="PANTHER" id="PTHR24321">
    <property type="entry name" value="DEHYDROGENASES, SHORT CHAIN"/>
    <property type="match status" value="1"/>
</dbReference>
<evidence type="ECO:0000313" key="4">
    <source>
        <dbReference type="Proteomes" id="UP000005856"/>
    </source>
</evidence>
<dbReference type="InterPro" id="IPR020904">
    <property type="entry name" value="Sc_DH/Rdtase_CS"/>
</dbReference>
<comment type="caution">
    <text evidence="3">The sequence shown here is derived from an EMBL/GenBank/DDBJ whole genome shotgun (WGS) entry which is preliminary data.</text>
</comment>
<dbReference type="AlphaFoldDB" id="A6F636"/>
<dbReference type="InterPro" id="IPR002347">
    <property type="entry name" value="SDR_fam"/>
</dbReference>
<dbReference type="SUPFAM" id="SSF51735">
    <property type="entry name" value="NAD(P)-binding Rossmann-fold domains"/>
    <property type="match status" value="1"/>
</dbReference>
<dbReference type="PRINTS" id="PR00080">
    <property type="entry name" value="SDRFAMILY"/>
</dbReference>
<dbReference type="eggNOG" id="COG1028">
    <property type="taxonomic scope" value="Bacteria"/>
</dbReference>
<organism evidence="3 4">
    <name type="scientific">Marinobacter algicola DG893</name>
    <dbReference type="NCBI Taxonomy" id="443152"/>
    <lineage>
        <taxon>Bacteria</taxon>
        <taxon>Pseudomonadati</taxon>
        <taxon>Pseudomonadota</taxon>
        <taxon>Gammaproteobacteria</taxon>
        <taxon>Pseudomonadales</taxon>
        <taxon>Marinobacteraceae</taxon>
        <taxon>Marinobacter</taxon>
    </lineage>
</organism>
<gene>
    <name evidence="3" type="ORF">MDG893_17157</name>
</gene>
<dbReference type="CDD" id="cd05233">
    <property type="entry name" value="SDR_c"/>
    <property type="match status" value="1"/>
</dbReference>